<dbReference type="PROSITE" id="PS51197">
    <property type="entry name" value="HTH_RRF2_2"/>
    <property type="match status" value="1"/>
</dbReference>
<evidence type="ECO:0000256" key="1">
    <source>
        <dbReference type="ARBA" id="ARBA00023125"/>
    </source>
</evidence>
<comment type="caution">
    <text evidence="2">The sequence shown here is derived from an EMBL/GenBank/DDBJ whole genome shotgun (WGS) entry which is preliminary data.</text>
</comment>
<dbReference type="AlphaFoldDB" id="A0A4R6VQA2"/>
<dbReference type="RefSeq" id="WP_208111196.1">
    <property type="nucleotide sequence ID" value="NZ_SNYR01000002.1"/>
</dbReference>
<dbReference type="SUPFAM" id="SSF46785">
    <property type="entry name" value="Winged helix' DNA-binding domain"/>
    <property type="match status" value="1"/>
</dbReference>
<evidence type="ECO:0000313" key="2">
    <source>
        <dbReference type="EMBL" id="TDQ64462.1"/>
    </source>
</evidence>
<dbReference type="EMBL" id="SNYR01000002">
    <property type="protein sequence ID" value="TDQ64462.1"/>
    <property type="molecule type" value="Genomic_DNA"/>
</dbReference>
<organism evidence="2 3">
    <name type="scientific">Maritalea mobilis</name>
    <dbReference type="NCBI Taxonomy" id="483324"/>
    <lineage>
        <taxon>Bacteria</taxon>
        <taxon>Pseudomonadati</taxon>
        <taxon>Pseudomonadota</taxon>
        <taxon>Alphaproteobacteria</taxon>
        <taxon>Hyphomicrobiales</taxon>
        <taxon>Devosiaceae</taxon>
        <taxon>Maritalea</taxon>
    </lineage>
</organism>
<dbReference type="GO" id="GO:0005829">
    <property type="term" value="C:cytosol"/>
    <property type="evidence" value="ECO:0007669"/>
    <property type="project" value="TreeGrafter"/>
</dbReference>
<dbReference type="InterPro" id="IPR036388">
    <property type="entry name" value="WH-like_DNA-bd_sf"/>
</dbReference>
<dbReference type="GO" id="GO:0003700">
    <property type="term" value="F:DNA-binding transcription factor activity"/>
    <property type="evidence" value="ECO:0007669"/>
    <property type="project" value="TreeGrafter"/>
</dbReference>
<gene>
    <name evidence="2" type="ORF">ATL17_2481</name>
</gene>
<name>A0A4R6VQA2_9HYPH</name>
<dbReference type="PANTHER" id="PTHR33221">
    <property type="entry name" value="WINGED HELIX-TURN-HELIX TRANSCRIPTIONAL REGULATOR, RRF2 FAMILY"/>
    <property type="match status" value="1"/>
</dbReference>
<dbReference type="GO" id="GO:0003677">
    <property type="term" value="F:DNA binding"/>
    <property type="evidence" value="ECO:0007669"/>
    <property type="project" value="UniProtKB-KW"/>
</dbReference>
<accession>A0A4R6VQA2</accession>
<dbReference type="NCBIfam" id="TIGR00738">
    <property type="entry name" value="rrf2_super"/>
    <property type="match status" value="1"/>
</dbReference>
<dbReference type="Gene3D" id="1.10.10.10">
    <property type="entry name" value="Winged helix-like DNA-binding domain superfamily/Winged helix DNA-binding domain"/>
    <property type="match status" value="1"/>
</dbReference>
<dbReference type="InterPro" id="IPR000944">
    <property type="entry name" value="Tscrpt_reg_Rrf2"/>
</dbReference>
<dbReference type="InterPro" id="IPR036390">
    <property type="entry name" value="WH_DNA-bd_sf"/>
</dbReference>
<protein>
    <submittedName>
        <fullName evidence="2">BadM/Rrf2 family transcriptional regulator</fullName>
    </submittedName>
</protein>
<keyword evidence="3" id="KW-1185">Reference proteome</keyword>
<dbReference type="PANTHER" id="PTHR33221:SF4">
    <property type="entry name" value="HTH-TYPE TRANSCRIPTIONAL REPRESSOR NSRR"/>
    <property type="match status" value="1"/>
</dbReference>
<reference evidence="2 3" key="1">
    <citation type="submission" date="2019-03" db="EMBL/GenBank/DDBJ databases">
        <title>Genomic Encyclopedia of Type Strains, Phase III (KMG-III): the genomes of soil and plant-associated and newly described type strains.</title>
        <authorList>
            <person name="Whitman W."/>
        </authorList>
    </citation>
    <scope>NUCLEOTIDE SEQUENCE [LARGE SCALE GENOMIC DNA]</scope>
    <source>
        <strain evidence="2 3">CGMCC 1.7002</strain>
    </source>
</reference>
<proteinExistence type="predicted"/>
<dbReference type="Pfam" id="PF02082">
    <property type="entry name" value="Rrf2"/>
    <property type="match status" value="1"/>
</dbReference>
<sequence>MIIGDNWHLKYQFDSGSTNLKLTSFTDYGLRISMLIAGSPNRVFSTTELADFLSVPKNHLSKIIQTLVRGKVLVSKRGHGGGISLSMSPEKIKLGDLIKILEQKQSLVECFSPNKSNCTIEHLCRLKVRLSRAEEKFLEDLNRSTLQDIAIENISNEKNWKGKINDKIVEHS</sequence>
<dbReference type="Proteomes" id="UP000295391">
    <property type="component" value="Unassembled WGS sequence"/>
</dbReference>
<keyword evidence="1" id="KW-0238">DNA-binding</keyword>
<evidence type="ECO:0000313" key="3">
    <source>
        <dbReference type="Proteomes" id="UP000295391"/>
    </source>
</evidence>